<feature type="transmembrane region" description="Helical" evidence="1">
    <location>
        <begin position="123"/>
        <end position="142"/>
    </location>
</feature>
<evidence type="ECO:0000313" key="3">
    <source>
        <dbReference type="Proteomes" id="UP001179600"/>
    </source>
</evidence>
<dbReference type="AlphaFoldDB" id="A0AAE9XGA2"/>
<feature type="transmembrane region" description="Helical" evidence="1">
    <location>
        <begin position="55"/>
        <end position="79"/>
    </location>
</feature>
<feature type="transmembrane region" description="Helical" evidence="1">
    <location>
        <begin position="99"/>
        <end position="117"/>
    </location>
</feature>
<accession>A0AAE9XGA2</accession>
<keyword evidence="1" id="KW-0812">Transmembrane</keyword>
<proteinExistence type="predicted"/>
<dbReference type="RefSeq" id="WP_023606353.1">
    <property type="nucleotide sequence ID" value="NZ_BKBT01000006.1"/>
</dbReference>
<evidence type="ECO:0000313" key="2">
    <source>
        <dbReference type="EMBL" id="WCG23176.1"/>
    </source>
</evidence>
<reference evidence="2" key="1">
    <citation type="submission" date="2023-01" db="EMBL/GenBank/DDBJ databases">
        <title>Oxazolidinone resistance genes in florfenicol resistant enterococci from beef cattle and veal calves at slaughter.</title>
        <authorList>
            <person name="Biggel M."/>
        </authorList>
    </citation>
    <scope>NUCLEOTIDE SEQUENCE</scope>
    <source>
        <strain evidence="2">K204-1</strain>
    </source>
</reference>
<dbReference type="Proteomes" id="UP001179600">
    <property type="component" value="Chromosome"/>
</dbReference>
<name>A0AAE9XGA2_9ENTE</name>
<keyword evidence="1" id="KW-1133">Transmembrane helix</keyword>
<organism evidence="2 3">
    <name type="scientific">Vagococcus lutrae</name>
    <dbReference type="NCBI Taxonomy" id="81947"/>
    <lineage>
        <taxon>Bacteria</taxon>
        <taxon>Bacillati</taxon>
        <taxon>Bacillota</taxon>
        <taxon>Bacilli</taxon>
        <taxon>Lactobacillales</taxon>
        <taxon>Enterococcaceae</taxon>
        <taxon>Vagococcus</taxon>
    </lineage>
</organism>
<dbReference type="EMBL" id="CP116507">
    <property type="protein sequence ID" value="WCG23176.1"/>
    <property type="molecule type" value="Genomic_DNA"/>
</dbReference>
<evidence type="ECO:0000256" key="1">
    <source>
        <dbReference type="SAM" id="Phobius"/>
    </source>
</evidence>
<keyword evidence="1" id="KW-0472">Membrane</keyword>
<sequence length="151" mass="16942">MRTFYLTITAILYGFLAILLGTFFSGSLAAMVGFISHPEEVTSLSFLIRELFQSGLSLLPIGLMVSLPVSILFGISLILRDKFRPKLPAILVTTKHEPWRFTIWLILLTLICLLIVASMMVPTFLYLLPGFILGPLCLFPMWRATVEHAPK</sequence>
<protein>
    <submittedName>
        <fullName evidence="2">Uncharacterized protein</fullName>
    </submittedName>
</protein>
<gene>
    <name evidence="2" type="ORF">PML95_02755</name>
</gene>
<feature type="transmembrane region" description="Helical" evidence="1">
    <location>
        <begin position="12"/>
        <end position="35"/>
    </location>
</feature>